<evidence type="ECO:0000313" key="3">
    <source>
        <dbReference type="Proteomes" id="UP000070498"/>
    </source>
</evidence>
<dbReference type="Pfam" id="PF06044">
    <property type="entry name" value="DpnI"/>
    <property type="match status" value="1"/>
</dbReference>
<evidence type="ECO:0000313" key="2">
    <source>
        <dbReference type="EMBL" id="KXG85986.1"/>
    </source>
</evidence>
<evidence type="ECO:0000259" key="1">
    <source>
        <dbReference type="Pfam" id="PF17726"/>
    </source>
</evidence>
<dbReference type="EMBL" id="LNUW01000028">
    <property type="protein sequence ID" value="KXG85986.1"/>
    <property type="molecule type" value="Genomic_DNA"/>
</dbReference>
<dbReference type="CDD" id="cd22319">
    <property type="entry name" value="DpnI-like"/>
    <property type="match status" value="1"/>
</dbReference>
<keyword evidence="2" id="KW-0255">Endonuclease</keyword>
<dbReference type="Pfam" id="PF17726">
    <property type="entry name" value="DpnI_C"/>
    <property type="match status" value="1"/>
</dbReference>
<dbReference type="InterPro" id="IPR043025">
    <property type="entry name" value="DRP_PD-(D/E)XK_dom"/>
</dbReference>
<dbReference type="RefSeq" id="WP_067645246.1">
    <property type="nucleotide sequence ID" value="NZ_PGEL01000028.1"/>
</dbReference>
<dbReference type="Proteomes" id="UP000070498">
    <property type="component" value="Unassembled WGS sequence"/>
</dbReference>
<keyword evidence="2" id="KW-0378">Hydrolase</keyword>
<dbReference type="REBASE" id="149423">
    <property type="entry name" value="AspR891ORF5040P"/>
</dbReference>
<comment type="caution">
    <text evidence="2">The sequence shown here is derived from an EMBL/GenBank/DDBJ whole genome shotgun (WGS) entry which is preliminary data.</text>
</comment>
<dbReference type="GO" id="GO:0004519">
    <property type="term" value="F:endonuclease activity"/>
    <property type="evidence" value="ECO:0007669"/>
    <property type="project" value="UniProtKB-KW"/>
</dbReference>
<dbReference type="Gene3D" id="1.10.10.10">
    <property type="entry name" value="Winged helix-like DNA-binding domain superfamily/Winged helix DNA-binding domain"/>
    <property type="match status" value="1"/>
</dbReference>
<dbReference type="InterPro" id="IPR010324">
    <property type="entry name" value="DRP"/>
</dbReference>
<dbReference type="Gene3D" id="3.40.210.30">
    <property type="entry name" value="Dam replacing family, catalytic PD-(D/E)XK domain"/>
    <property type="match status" value="1"/>
</dbReference>
<dbReference type="InterPro" id="IPR041368">
    <property type="entry name" value="DRP_C"/>
</dbReference>
<gene>
    <name evidence="2" type="ORF">ATO67_05040</name>
</gene>
<reference evidence="2 3" key="1">
    <citation type="submission" date="2015-11" db="EMBL/GenBank/DDBJ databases">
        <title>Draft genome sequence of Agrobacterium sp. R89-1.</title>
        <authorList>
            <person name="Zahradnik J."/>
            <person name="Kyslikova E."/>
            <person name="Palyzova A."/>
            <person name="Kyslik P."/>
        </authorList>
    </citation>
    <scope>NUCLEOTIDE SEQUENCE [LARGE SCALE GENOMIC DNA]</scope>
    <source>
        <strain evidence="2 3">R89-1</strain>
    </source>
</reference>
<feature type="domain" description="Dam-replacing protein HTH" evidence="1">
    <location>
        <begin position="185"/>
        <end position="252"/>
    </location>
</feature>
<dbReference type="InterPro" id="IPR036388">
    <property type="entry name" value="WH-like_DNA-bd_sf"/>
</dbReference>
<keyword evidence="3" id="KW-1185">Reference proteome</keyword>
<proteinExistence type="predicted"/>
<protein>
    <submittedName>
        <fullName evidence="2">Restriction endonuclease</fullName>
    </submittedName>
</protein>
<accession>A0A135P3J8</accession>
<keyword evidence="2" id="KW-0540">Nuclease</keyword>
<organism evidence="2 3">
    <name type="scientific">Agrobacterium bohemicum</name>
    <dbReference type="NCBI Taxonomy" id="2052828"/>
    <lineage>
        <taxon>Bacteria</taxon>
        <taxon>Pseudomonadati</taxon>
        <taxon>Pseudomonadota</taxon>
        <taxon>Alphaproteobacteria</taxon>
        <taxon>Hyphomicrobiales</taxon>
        <taxon>Rhizobiaceae</taxon>
        <taxon>Rhizobium/Agrobacterium group</taxon>
        <taxon>Agrobacterium</taxon>
    </lineage>
</organism>
<sequence>MKLEFSEPDRTYVSGSQKARVLTEAWIEQSIYCPNCGNQSLKQFPRNLPVADFYCMRCNDQYELKSQKKPFGRKIANGAYQTKVERLESDTSPNLILMRYDVADAAVRQLYVVPKRFFTASLIERRKPLKPSARRAGWVGSNILLERIPQIGLICVVQDGIVKSRSDVLSRWQKTAFLERHTPAARGWLVDVMSCIDQIENSIFTLDNVYSFTRYLSEIYPNNNNVKAKIRQQLQILRDNGYLEFLGAGIYRRAT</sequence>
<name>A0A135P3J8_9HYPH</name>
<dbReference type="AlphaFoldDB" id="A0A135P3J8"/>
<dbReference type="OrthoDB" id="1664032at2"/>